<dbReference type="InterPro" id="IPR036864">
    <property type="entry name" value="Zn2-C6_fun-type_DNA-bd_sf"/>
</dbReference>
<proteinExistence type="predicted"/>
<keyword evidence="5" id="KW-0539">Nucleus</keyword>
<evidence type="ECO:0000256" key="6">
    <source>
        <dbReference type="SAM" id="MobiDB-lite"/>
    </source>
</evidence>
<evidence type="ECO:0008006" key="11">
    <source>
        <dbReference type="Google" id="ProtNLM"/>
    </source>
</evidence>
<evidence type="ECO:0000256" key="1">
    <source>
        <dbReference type="ARBA" id="ARBA00004123"/>
    </source>
</evidence>
<dbReference type="GO" id="GO:0005507">
    <property type="term" value="F:copper ion binding"/>
    <property type="evidence" value="ECO:0007669"/>
    <property type="project" value="InterPro"/>
</dbReference>
<dbReference type="AlphaFoldDB" id="A0A4Y9XTV2"/>
<comment type="subcellular location">
    <subcellularLocation>
        <location evidence="1">Nucleus</location>
    </subcellularLocation>
</comment>
<dbReference type="GO" id="GO:0003677">
    <property type="term" value="F:DNA binding"/>
    <property type="evidence" value="ECO:0007669"/>
    <property type="project" value="InterPro"/>
</dbReference>
<dbReference type="PANTHER" id="PTHR47338">
    <property type="entry name" value="ZN(II)2CYS6 TRANSCRIPTION FACTOR (EUROFUNG)-RELATED"/>
    <property type="match status" value="1"/>
</dbReference>
<dbReference type="EMBL" id="SEKV01000788">
    <property type="protein sequence ID" value="TFY53694.1"/>
    <property type="molecule type" value="Genomic_DNA"/>
</dbReference>
<dbReference type="PANTHER" id="PTHR47338:SF29">
    <property type="entry name" value="ZN(2)-C6 FUNGAL-TYPE DOMAIN-CONTAINING PROTEIN"/>
    <property type="match status" value="1"/>
</dbReference>
<comment type="caution">
    <text evidence="9">The sequence shown here is derived from an EMBL/GenBank/DDBJ whole genome shotgun (WGS) entry which is preliminary data.</text>
</comment>
<dbReference type="Proteomes" id="UP000298390">
    <property type="component" value="Unassembled WGS sequence"/>
</dbReference>
<sequence length="590" mass="64219">MSSESPEAGPSNLAVKQRRAPRGSACLGCKRRKHKCDGGRPVCGPCIRSHRETECEYLDGPRPSRKQVLEDQIARLQERVQQLEEAGGGSSPGAPGDSPVPSPASPSSEGSVPRSQPQRDTRMAELSNAFVRRSSGNQGTPPQTVPDPSPGVVRMIVNAFLAHADQVAFFLHRARFLTMIQMAMQSPSTPSALLAPALTNAVYLWGVRFANTEAMLVYEPVFLSRVVQALKHPLANMSASTIIHTIQANVLLANYHFAMGRMLEGQHHCNAAVALALSCRLYNIRTMQAPQRSGSFHAMDFDLPPPNDAIEEGECIRAFWHVYMLDQMWSFACKTPSRFDAPTGPLVDTPWPMEADDYANGRFPPHIMGSRTVDEFLRGNPQNDREAPPAQPFMPRPPRLLGGRRCSRCSGLRVAAADPEQFAAEFVNLDNLTDRFIHSLAPVETAPDQQTASKLLLVHTLACVASIQLHKSFREGDIPIANKDYAAALNVTAALDAINPAQVSFVNPILAILWTSVSRILIAEMVRLRSLWASTSVQIAHNDLQIVEGEHSRVVAALATITALMSALSPGCPLMATQASKIEQMAAQAG</sequence>
<dbReference type="PROSITE" id="PS50048">
    <property type="entry name" value="ZN2_CY6_FUNGAL_2"/>
    <property type="match status" value="1"/>
</dbReference>
<dbReference type="PROSITE" id="PS50073">
    <property type="entry name" value="COPPER_FIST_2"/>
    <property type="match status" value="1"/>
</dbReference>
<dbReference type="SMART" id="SM00066">
    <property type="entry name" value="GAL4"/>
    <property type="match status" value="1"/>
</dbReference>
<dbReference type="STRING" id="34475.A0A4Y9XTV2"/>
<keyword evidence="2" id="KW-0479">Metal-binding</keyword>
<protein>
    <recommendedName>
        <fullName evidence="11">Zn(2)-C6 fungal-type domain-containing protein</fullName>
    </recommendedName>
</protein>
<dbReference type="Pfam" id="PF00172">
    <property type="entry name" value="Zn_clus"/>
    <property type="match status" value="1"/>
</dbReference>
<dbReference type="GO" id="GO:0005634">
    <property type="term" value="C:nucleus"/>
    <property type="evidence" value="ECO:0007669"/>
    <property type="project" value="UniProtKB-SubCell"/>
</dbReference>
<feature type="compositionally biased region" description="Pro residues" evidence="6">
    <location>
        <begin position="389"/>
        <end position="398"/>
    </location>
</feature>
<dbReference type="PROSITE" id="PS00463">
    <property type="entry name" value="ZN2_CY6_FUNGAL_1"/>
    <property type="match status" value="1"/>
</dbReference>
<evidence type="ECO:0000259" key="8">
    <source>
        <dbReference type="PROSITE" id="PS50073"/>
    </source>
</evidence>
<dbReference type="Pfam" id="PF04082">
    <property type="entry name" value="Fungal_trans"/>
    <property type="match status" value="1"/>
</dbReference>
<evidence type="ECO:0000259" key="7">
    <source>
        <dbReference type="PROSITE" id="PS50048"/>
    </source>
</evidence>
<dbReference type="CDD" id="cd00067">
    <property type="entry name" value="GAL4"/>
    <property type="match status" value="1"/>
</dbReference>
<dbReference type="CDD" id="cd12148">
    <property type="entry name" value="fungal_TF_MHR"/>
    <property type="match status" value="1"/>
</dbReference>
<reference evidence="9 10" key="1">
    <citation type="submission" date="2019-01" db="EMBL/GenBank/DDBJ databases">
        <title>Genome sequencing of the rare red list fungi Fomitopsis rosea.</title>
        <authorList>
            <person name="Buettner E."/>
            <person name="Kellner H."/>
        </authorList>
    </citation>
    <scope>NUCLEOTIDE SEQUENCE [LARGE SCALE GENOMIC DNA]</scope>
    <source>
        <strain evidence="9 10">DSM 105464</strain>
    </source>
</reference>
<evidence type="ECO:0000256" key="5">
    <source>
        <dbReference type="ARBA" id="ARBA00023242"/>
    </source>
</evidence>
<evidence type="ECO:0000256" key="3">
    <source>
        <dbReference type="ARBA" id="ARBA00023015"/>
    </source>
</evidence>
<dbReference type="Gene3D" id="4.10.240.10">
    <property type="entry name" value="Zn(2)-C6 fungal-type DNA-binding domain"/>
    <property type="match status" value="1"/>
</dbReference>
<accession>A0A4Y9XTV2</accession>
<keyword evidence="4" id="KW-0804">Transcription</keyword>
<evidence type="ECO:0000313" key="9">
    <source>
        <dbReference type="EMBL" id="TFY53694.1"/>
    </source>
</evidence>
<dbReference type="GO" id="GO:0000981">
    <property type="term" value="F:DNA-binding transcription factor activity, RNA polymerase II-specific"/>
    <property type="evidence" value="ECO:0007669"/>
    <property type="project" value="InterPro"/>
</dbReference>
<evidence type="ECO:0000256" key="2">
    <source>
        <dbReference type="ARBA" id="ARBA00022723"/>
    </source>
</evidence>
<evidence type="ECO:0000256" key="4">
    <source>
        <dbReference type="ARBA" id="ARBA00023163"/>
    </source>
</evidence>
<feature type="domain" description="Zn(2)-C6 fungal-type" evidence="7">
    <location>
        <begin position="25"/>
        <end position="57"/>
    </location>
</feature>
<feature type="domain" description="Copper-fist" evidence="8">
    <location>
        <begin position="37"/>
        <end position="61"/>
    </location>
</feature>
<dbReference type="GO" id="GO:0008270">
    <property type="term" value="F:zinc ion binding"/>
    <property type="evidence" value="ECO:0007669"/>
    <property type="project" value="InterPro"/>
</dbReference>
<dbReference type="SUPFAM" id="SSF57701">
    <property type="entry name" value="Zn2/Cys6 DNA-binding domain"/>
    <property type="match status" value="1"/>
</dbReference>
<feature type="region of interest" description="Disordered" evidence="6">
    <location>
        <begin position="1"/>
        <end position="24"/>
    </location>
</feature>
<gene>
    <name evidence="9" type="ORF">EVJ58_g9308</name>
</gene>
<name>A0A4Y9XTV2_9APHY</name>
<dbReference type="InterPro" id="IPR001138">
    <property type="entry name" value="Zn2Cys6_DnaBD"/>
</dbReference>
<organism evidence="9 10">
    <name type="scientific">Rhodofomes roseus</name>
    <dbReference type="NCBI Taxonomy" id="34475"/>
    <lineage>
        <taxon>Eukaryota</taxon>
        <taxon>Fungi</taxon>
        <taxon>Dikarya</taxon>
        <taxon>Basidiomycota</taxon>
        <taxon>Agaricomycotina</taxon>
        <taxon>Agaricomycetes</taxon>
        <taxon>Polyporales</taxon>
        <taxon>Rhodofomes</taxon>
    </lineage>
</organism>
<dbReference type="InterPro" id="IPR001083">
    <property type="entry name" value="Cu_fist_DNA-bd_dom"/>
</dbReference>
<dbReference type="GO" id="GO:0006351">
    <property type="term" value="P:DNA-templated transcription"/>
    <property type="evidence" value="ECO:0007669"/>
    <property type="project" value="InterPro"/>
</dbReference>
<feature type="compositionally biased region" description="Basic and acidic residues" evidence="6">
    <location>
        <begin position="378"/>
        <end position="387"/>
    </location>
</feature>
<dbReference type="InterPro" id="IPR050815">
    <property type="entry name" value="TF_fung"/>
</dbReference>
<dbReference type="InterPro" id="IPR007219">
    <property type="entry name" value="XnlR_reg_dom"/>
</dbReference>
<evidence type="ECO:0000313" key="10">
    <source>
        <dbReference type="Proteomes" id="UP000298390"/>
    </source>
</evidence>
<feature type="region of interest" description="Disordered" evidence="6">
    <location>
        <begin position="378"/>
        <end position="399"/>
    </location>
</feature>
<keyword evidence="3" id="KW-0805">Transcription regulation</keyword>
<feature type="region of interest" description="Disordered" evidence="6">
    <location>
        <begin position="82"/>
        <end position="122"/>
    </location>
</feature>